<dbReference type="InterPro" id="IPR000873">
    <property type="entry name" value="AMP-dep_synth/lig_dom"/>
</dbReference>
<reference evidence="5 6" key="1">
    <citation type="submission" date="2019-11" db="EMBL/GenBank/DDBJ databases">
        <title>Draft genome of Amycolatopsis RM579.</title>
        <authorList>
            <person name="Duangmal K."/>
            <person name="Mingma R."/>
        </authorList>
    </citation>
    <scope>NUCLEOTIDE SEQUENCE [LARGE SCALE GENOMIC DNA]</scope>
    <source>
        <strain evidence="5 6">RM579</strain>
    </source>
</reference>
<comment type="caution">
    <text evidence="5">The sequence shown here is derived from an EMBL/GenBank/DDBJ whole genome shotgun (WGS) entry which is preliminary data.</text>
</comment>
<dbReference type="Gene3D" id="3.30.300.30">
    <property type="match status" value="1"/>
</dbReference>
<organism evidence="5 6">
    <name type="scientific">Amycolatopsis pithecellobii</name>
    <dbReference type="NCBI Taxonomy" id="664692"/>
    <lineage>
        <taxon>Bacteria</taxon>
        <taxon>Bacillati</taxon>
        <taxon>Actinomycetota</taxon>
        <taxon>Actinomycetes</taxon>
        <taxon>Pseudonocardiales</taxon>
        <taxon>Pseudonocardiaceae</taxon>
        <taxon>Amycolatopsis</taxon>
    </lineage>
</organism>
<evidence type="ECO:0000313" key="5">
    <source>
        <dbReference type="EMBL" id="MTD53045.1"/>
    </source>
</evidence>
<proteinExistence type="inferred from homology"/>
<sequence>MRDQDWLGHDFSCMLDTLARRYGKRPALHPEEGGWEQEAGVVTFEDLNTQSRLMAGRLSAAGVSAGDRVAILAENSIAWVYAWFGASVLGASVVPLNTKLTWREIAFQLEKTQPRLLLVDEPHPDSDAVTRFATERLAGPLTTGITCRWLRDTPGAPFPVLEAADEAGPSAAGRDFSTDVGMIQFTSGSTASPKGARLRQDALIATGAANAGRWMVGIDDVFLGASPFYHNSGAVFTLLSAFLGGASVAIMSRWSGDRAARIAQSTGLTVLIGVGTVLWDFVRSWERTGGESRIRLVATAETPGFCRQLHDVLGAEITNVYGLTECSPTVALGDLRDPQETRFQYIGRPHAGIEVRIVDDHGHVLPAGAMGEIQILSWNRMIGYLGMPDDEQPFTDDGWLRTGDLGSLSPDGYLRFHGRIKDVVKSGGENVSALEVEIFLKEHPSIVEAQIIGVADAKWGEKVVAFIEFAPGMTLTQEELKEFCRSGLAAFKRPKEFIPVERWPLTGSTKISKPSLRERLASSGHAHSEA</sequence>
<dbReference type="InterPro" id="IPR025110">
    <property type="entry name" value="AMP-bd_C"/>
</dbReference>
<dbReference type="InterPro" id="IPR045851">
    <property type="entry name" value="AMP-bd_C_sf"/>
</dbReference>
<comment type="similarity">
    <text evidence="1">Belongs to the ATP-dependent AMP-binding enzyme family.</text>
</comment>
<evidence type="ECO:0000259" key="4">
    <source>
        <dbReference type="Pfam" id="PF13193"/>
    </source>
</evidence>
<dbReference type="RefSeq" id="WP_154755288.1">
    <property type="nucleotide sequence ID" value="NZ_WMBA01000003.1"/>
</dbReference>
<keyword evidence="6" id="KW-1185">Reference proteome</keyword>
<evidence type="ECO:0000256" key="2">
    <source>
        <dbReference type="ARBA" id="ARBA00022598"/>
    </source>
</evidence>
<keyword evidence="2" id="KW-0436">Ligase</keyword>
<dbReference type="Gene3D" id="3.40.50.12780">
    <property type="entry name" value="N-terminal domain of ligase-like"/>
    <property type="match status" value="1"/>
</dbReference>
<dbReference type="AlphaFoldDB" id="A0A6N7YJG0"/>
<feature type="domain" description="AMP-binding enzyme C-terminal" evidence="4">
    <location>
        <begin position="435"/>
        <end position="510"/>
    </location>
</feature>
<accession>A0A6N7YJG0</accession>
<evidence type="ECO:0000259" key="3">
    <source>
        <dbReference type="Pfam" id="PF00501"/>
    </source>
</evidence>
<dbReference type="InterPro" id="IPR042099">
    <property type="entry name" value="ANL_N_sf"/>
</dbReference>
<dbReference type="GO" id="GO:0031956">
    <property type="term" value="F:medium-chain fatty acid-CoA ligase activity"/>
    <property type="evidence" value="ECO:0007669"/>
    <property type="project" value="TreeGrafter"/>
</dbReference>
<dbReference type="EMBL" id="WMBA01000003">
    <property type="protein sequence ID" value="MTD53045.1"/>
    <property type="molecule type" value="Genomic_DNA"/>
</dbReference>
<dbReference type="PANTHER" id="PTHR43201">
    <property type="entry name" value="ACYL-COA SYNTHETASE"/>
    <property type="match status" value="1"/>
</dbReference>
<dbReference type="Pfam" id="PF00501">
    <property type="entry name" value="AMP-binding"/>
    <property type="match status" value="1"/>
</dbReference>
<name>A0A6N7YJG0_9PSEU</name>
<evidence type="ECO:0000313" key="6">
    <source>
        <dbReference type="Proteomes" id="UP000440096"/>
    </source>
</evidence>
<dbReference type="PANTHER" id="PTHR43201:SF5">
    <property type="entry name" value="MEDIUM-CHAIN ACYL-COA LIGASE ACSF2, MITOCHONDRIAL"/>
    <property type="match status" value="1"/>
</dbReference>
<dbReference type="SUPFAM" id="SSF56801">
    <property type="entry name" value="Acetyl-CoA synthetase-like"/>
    <property type="match status" value="1"/>
</dbReference>
<evidence type="ECO:0000256" key="1">
    <source>
        <dbReference type="ARBA" id="ARBA00006432"/>
    </source>
</evidence>
<dbReference type="OrthoDB" id="9803968at2"/>
<protein>
    <submittedName>
        <fullName evidence="5">AMP-binding protein</fullName>
    </submittedName>
</protein>
<gene>
    <name evidence="5" type="ORF">GKO32_03500</name>
</gene>
<dbReference type="Proteomes" id="UP000440096">
    <property type="component" value="Unassembled WGS sequence"/>
</dbReference>
<dbReference type="GO" id="GO:0006631">
    <property type="term" value="P:fatty acid metabolic process"/>
    <property type="evidence" value="ECO:0007669"/>
    <property type="project" value="TreeGrafter"/>
</dbReference>
<feature type="domain" description="AMP-dependent synthetase/ligase" evidence="3">
    <location>
        <begin position="19"/>
        <end position="385"/>
    </location>
</feature>
<dbReference type="Pfam" id="PF13193">
    <property type="entry name" value="AMP-binding_C"/>
    <property type="match status" value="1"/>
</dbReference>